<feature type="binding site" evidence="8">
    <location>
        <position position="192"/>
    </location>
    <ligand>
        <name>Ca(2+)</name>
        <dbReference type="ChEBI" id="CHEBI:29108"/>
        <label>3</label>
    </ligand>
</feature>
<dbReference type="Gene3D" id="3.40.390.10">
    <property type="entry name" value="Collagenase (Catalytic Domain)"/>
    <property type="match status" value="1"/>
</dbReference>
<evidence type="ECO:0000256" key="8">
    <source>
        <dbReference type="PIRSR" id="PIRSR621190-2"/>
    </source>
</evidence>
<accession>A0A438JIU2</accession>
<feature type="binding site" evidence="8">
    <location>
        <position position="170"/>
    </location>
    <ligand>
        <name>Ca(2+)</name>
        <dbReference type="ChEBI" id="CHEBI:29108"/>
        <label>3</label>
    </ligand>
</feature>
<feature type="domain" description="Peptidase metallopeptidase" evidence="10">
    <location>
        <begin position="64"/>
        <end position="255"/>
    </location>
</feature>
<dbReference type="InterPro" id="IPR001818">
    <property type="entry name" value="Pept_M10_metallopeptidase"/>
</dbReference>
<evidence type="ECO:0000256" key="5">
    <source>
        <dbReference type="ARBA" id="ARBA00022833"/>
    </source>
</evidence>
<evidence type="ECO:0000256" key="7">
    <source>
        <dbReference type="PIRSR" id="PIRSR621190-1"/>
    </source>
</evidence>
<dbReference type="PANTHER" id="PTHR10201">
    <property type="entry name" value="MATRIX METALLOPROTEINASE"/>
    <property type="match status" value="1"/>
</dbReference>
<feature type="binding site" evidence="8">
    <location>
        <position position="215"/>
    </location>
    <ligand>
        <name>Zn(2+)</name>
        <dbReference type="ChEBI" id="CHEBI:29105"/>
        <label>2</label>
        <note>catalytic</note>
    </ligand>
</feature>
<dbReference type="EMBL" id="QGNW01000040">
    <property type="protein sequence ID" value="RVX08869.1"/>
    <property type="molecule type" value="Genomic_DNA"/>
</dbReference>
<dbReference type="Gene3D" id="1.10.101.10">
    <property type="entry name" value="PGBD-like superfamily/PGBD"/>
    <property type="match status" value="1"/>
</dbReference>
<dbReference type="Proteomes" id="UP000288805">
    <property type="component" value="Unassembled WGS sequence"/>
</dbReference>
<feature type="binding site" evidence="8">
    <location>
        <position position="177"/>
    </location>
    <ligand>
        <name>Zn(2+)</name>
        <dbReference type="ChEBI" id="CHEBI:29105"/>
        <label>1</label>
    </ligand>
</feature>
<comment type="caution">
    <text evidence="11">The sequence shown here is derived from an EMBL/GenBank/DDBJ whole genome shotgun (WGS) entry which is preliminary data.</text>
</comment>
<dbReference type="SMART" id="SM00235">
    <property type="entry name" value="ZnMc"/>
    <property type="match status" value="1"/>
</dbReference>
<keyword evidence="9" id="KW-0732">Signal</keyword>
<dbReference type="InterPro" id="IPR002477">
    <property type="entry name" value="Peptidoglycan-bd-like"/>
</dbReference>
<dbReference type="PRINTS" id="PR00138">
    <property type="entry name" value="MATRIXIN"/>
</dbReference>
<comment type="cofactor">
    <cofactor evidence="8">
        <name>Ca(2+)</name>
        <dbReference type="ChEBI" id="CHEBI:29108"/>
    </cofactor>
    <text evidence="8">Can bind about 5 Ca(2+) ions per subunit.</text>
</comment>
<dbReference type="GO" id="GO:0004222">
    <property type="term" value="F:metalloendopeptidase activity"/>
    <property type="evidence" value="ECO:0007669"/>
    <property type="project" value="InterPro"/>
</dbReference>
<evidence type="ECO:0000313" key="12">
    <source>
        <dbReference type="Proteomes" id="UP000288805"/>
    </source>
</evidence>
<feature type="binding site" evidence="8">
    <location>
        <position position="192"/>
    </location>
    <ligand>
        <name>Ca(2+)</name>
        <dbReference type="ChEBI" id="CHEBI:29108"/>
        <label>1</label>
    </ligand>
</feature>
<evidence type="ECO:0000256" key="1">
    <source>
        <dbReference type="ARBA" id="ARBA00009614"/>
    </source>
</evidence>
<organism evidence="11 12">
    <name type="scientific">Vitis vinifera</name>
    <name type="common">Grape</name>
    <dbReference type="NCBI Taxonomy" id="29760"/>
    <lineage>
        <taxon>Eukaryota</taxon>
        <taxon>Viridiplantae</taxon>
        <taxon>Streptophyta</taxon>
        <taxon>Embryophyta</taxon>
        <taxon>Tracheophyta</taxon>
        <taxon>Spermatophyta</taxon>
        <taxon>Magnoliopsida</taxon>
        <taxon>eudicotyledons</taxon>
        <taxon>Gunneridae</taxon>
        <taxon>Pentapetalae</taxon>
        <taxon>rosids</taxon>
        <taxon>Vitales</taxon>
        <taxon>Vitaceae</taxon>
        <taxon>Viteae</taxon>
        <taxon>Vitis</taxon>
    </lineage>
</organism>
<evidence type="ECO:0000256" key="2">
    <source>
        <dbReference type="ARBA" id="ARBA00022670"/>
    </source>
</evidence>
<dbReference type="Pfam" id="PF01471">
    <property type="entry name" value="PG_binding_1"/>
    <property type="match status" value="1"/>
</dbReference>
<feature type="binding site" evidence="8">
    <location>
        <position position="187"/>
    </location>
    <ligand>
        <name>Zn(2+)</name>
        <dbReference type="ChEBI" id="CHEBI:29105"/>
        <label>1</label>
    </ligand>
</feature>
<evidence type="ECO:0000256" key="3">
    <source>
        <dbReference type="ARBA" id="ARBA00022723"/>
    </source>
</evidence>
<feature type="binding site" evidence="8">
    <location>
        <position position="169"/>
    </location>
    <ligand>
        <name>Ca(2+)</name>
        <dbReference type="ChEBI" id="CHEBI:29108"/>
        <label>3</label>
    </ligand>
</feature>
<dbReference type="SUPFAM" id="SSF55486">
    <property type="entry name" value="Metalloproteases ('zincins'), catalytic domain"/>
    <property type="match status" value="1"/>
</dbReference>
<keyword evidence="5 8" id="KW-0862">Zinc</keyword>
<keyword evidence="2" id="KW-0645">Protease</keyword>
<feature type="binding site" evidence="8">
    <location>
        <position position="229"/>
    </location>
    <ligand>
        <name>Zn(2+)</name>
        <dbReference type="ChEBI" id="CHEBI:29105"/>
        <label>2</label>
        <note>catalytic</note>
    </ligand>
</feature>
<feature type="binding site" evidence="8">
    <location>
        <position position="211"/>
    </location>
    <ligand>
        <name>Zn(2+)</name>
        <dbReference type="ChEBI" id="CHEBI:29105"/>
        <label>2</label>
        <note>catalytic</note>
    </ligand>
</feature>
<feature type="binding site" evidence="8">
    <location>
        <position position="221"/>
    </location>
    <ligand>
        <name>Zn(2+)</name>
        <dbReference type="ChEBI" id="CHEBI:29105"/>
        <label>2</label>
        <note>catalytic</note>
    </ligand>
</feature>
<name>A0A438JIU2_VITVI</name>
<sequence length="255" mass="27793">MEAKVSSMPSVFVYSLLLLPFLSQATSSDLSPFGFFKDLQGSKKGDKVEGIHKVRNYLQRFGYLSSTHSKTESQVDGDDHFDDALESAIKAFQTYYHLKPTGILDAPTATLMSRPRCTHYAFFPITQDGPLGRRISSMYSTLAPTQRPRTQLAKPLLSNPRTWRWVPFDGPGGTIAHAAAPTDGRFHFDGDETWVVGAVANSIDLQTVATHEIGHLLGLAHSSVEAAIMFAYIAPGATKGLNQDDIAGITALYTG</sequence>
<dbReference type="Pfam" id="PF00413">
    <property type="entry name" value="Peptidase_M10"/>
    <property type="match status" value="1"/>
</dbReference>
<evidence type="ECO:0000256" key="9">
    <source>
        <dbReference type="SAM" id="SignalP"/>
    </source>
</evidence>
<evidence type="ECO:0000313" key="11">
    <source>
        <dbReference type="EMBL" id="RVX08869.1"/>
    </source>
</evidence>
<dbReference type="SUPFAM" id="SSF47090">
    <property type="entry name" value="PGBD-like"/>
    <property type="match status" value="1"/>
</dbReference>
<dbReference type="InterPro" id="IPR024079">
    <property type="entry name" value="MetalloPept_cat_dom_sf"/>
</dbReference>
<keyword evidence="3 8" id="KW-0479">Metal-binding</keyword>
<feature type="binding site" evidence="8">
    <location>
        <position position="189"/>
    </location>
    <ligand>
        <name>Ca(2+)</name>
        <dbReference type="ChEBI" id="CHEBI:29108"/>
        <label>3</label>
    </ligand>
</feature>
<feature type="active site" evidence="7">
    <location>
        <position position="212"/>
    </location>
</feature>
<dbReference type="InterPro" id="IPR036366">
    <property type="entry name" value="PGBDSf"/>
</dbReference>
<evidence type="ECO:0000256" key="6">
    <source>
        <dbReference type="ARBA" id="ARBA00023049"/>
    </source>
</evidence>
<dbReference type="GO" id="GO:0006508">
    <property type="term" value="P:proteolysis"/>
    <property type="evidence" value="ECO:0007669"/>
    <property type="project" value="UniProtKB-KW"/>
</dbReference>
<evidence type="ECO:0000256" key="4">
    <source>
        <dbReference type="ARBA" id="ARBA00022801"/>
    </source>
</evidence>
<protein>
    <submittedName>
        <fullName evidence="11">Metalloendoproteinase 5-MMP</fullName>
    </submittedName>
</protein>
<dbReference type="GO" id="GO:0031012">
    <property type="term" value="C:extracellular matrix"/>
    <property type="evidence" value="ECO:0007669"/>
    <property type="project" value="InterPro"/>
</dbReference>
<keyword evidence="8" id="KW-0106">Calcium</keyword>
<dbReference type="InterPro" id="IPR036365">
    <property type="entry name" value="PGBD-like_sf"/>
</dbReference>
<dbReference type="InterPro" id="IPR021190">
    <property type="entry name" value="Pept_M10A"/>
</dbReference>
<keyword evidence="6" id="KW-0482">Metalloprotease</keyword>
<dbReference type="GO" id="GO:0008270">
    <property type="term" value="F:zinc ion binding"/>
    <property type="evidence" value="ECO:0007669"/>
    <property type="project" value="InterPro"/>
</dbReference>
<comment type="cofactor">
    <cofactor evidence="8">
        <name>Zn(2+)</name>
        <dbReference type="ChEBI" id="CHEBI:29105"/>
    </cofactor>
    <text evidence="8">Binds 2 Zn(2+) ions per subunit.</text>
</comment>
<reference evidence="11 12" key="1">
    <citation type="journal article" date="2018" name="PLoS Genet.">
        <title>Population sequencing reveals clonal diversity and ancestral inbreeding in the grapevine cultivar Chardonnay.</title>
        <authorList>
            <person name="Roach M.J."/>
            <person name="Johnson D.L."/>
            <person name="Bohlmann J."/>
            <person name="van Vuuren H.J."/>
            <person name="Jones S.J."/>
            <person name="Pretorius I.S."/>
            <person name="Schmidt S.A."/>
            <person name="Borneman A.R."/>
        </authorList>
    </citation>
    <scope>NUCLEOTIDE SEQUENCE [LARGE SCALE GENOMIC DNA]</scope>
    <source>
        <strain evidence="12">cv. Chardonnay</strain>
        <tissue evidence="11">Leaf</tissue>
    </source>
</reference>
<dbReference type="AlphaFoldDB" id="A0A438JIU2"/>
<dbReference type="InterPro" id="IPR006026">
    <property type="entry name" value="Peptidase_Metallo"/>
</dbReference>
<keyword evidence="4" id="KW-0378">Hydrolase</keyword>
<proteinExistence type="inferred from homology"/>
<feature type="chain" id="PRO_5019263349" evidence="9">
    <location>
        <begin position="28"/>
        <end position="255"/>
    </location>
</feature>
<evidence type="ECO:0000259" key="10">
    <source>
        <dbReference type="SMART" id="SM00235"/>
    </source>
</evidence>
<feature type="signal peptide" evidence="9">
    <location>
        <begin position="1"/>
        <end position="27"/>
    </location>
</feature>
<dbReference type="PANTHER" id="PTHR10201:SF304">
    <property type="entry name" value="PEPTIDASE METALLOPEPTIDASE DOMAIN-CONTAINING PROTEIN"/>
    <property type="match status" value="1"/>
</dbReference>
<gene>
    <name evidence="11" type="primary">5MMP_1</name>
    <name evidence="11" type="ORF">CK203_010894</name>
</gene>
<comment type="similarity">
    <text evidence="1">Belongs to the peptidase M10A family. Matrix metalloproteinases (MMPs) subfamily.</text>
</comment>